<reference evidence="7" key="1">
    <citation type="submission" date="2018-06" db="EMBL/GenBank/DDBJ databases">
        <authorList>
            <person name="Zhirakovskaya E."/>
        </authorList>
    </citation>
    <scope>NUCLEOTIDE SEQUENCE</scope>
</reference>
<dbReference type="Gene3D" id="1.10.3660.10">
    <property type="entry name" value="6-phosphogluconate dehydrogenase C-terminal like domain"/>
    <property type="match status" value="1"/>
</dbReference>
<evidence type="ECO:0000259" key="6">
    <source>
        <dbReference type="PROSITE" id="PS51176"/>
    </source>
</evidence>
<dbReference type="PANTHER" id="PTHR21363">
    <property type="entry name" value="PREPHENATE DEHYDROGENASE"/>
    <property type="match status" value="1"/>
</dbReference>
<dbReference type="Pfam" id="PF20463">
    <property type="entry name" value="PDH_C"/>
    <property type="match status" value="1"/>
</dbReference>
<dbReference type="InterPro" id="IPR008927">
    <property type="entry name" value="6-PGluconate_DH-like_C_sf"/>
</dbReference>
<dbReference type="EMBL" id="UOGA01000028">
    <property type="protein sequence ID" value="VAX14970.1"/>
    <property type="molecule type" value="Genomic_DNA"/>
</dbReference>
<dbReference type="InterPro" id="IPR046825">
    <property type="entry name" value="PDH_C"/>
</dbReference>
<keyword evidence="2" id="KW-0560">Oxidoreductase</keyword>
<protein>
    <recommendedName>
        <fullName evidence="6">Prephenate/arogenate dehydrogenase domain-containing protein</fullName>
    </recommendedName>
</protein>
<evidence type="ECO:0000256" key="4">
    <source>
        <dbReference type="ARBA" id="ARBA00023141"/>
    </source>
</evidence>
<evidence type="ECO:0000256" key="1">
    <source>
        <dbReference type="ARBA" id="ARBA00022605"/>
    </source>
</evidence>
<dbReference type="InterPro" id="IPR050812">
    <property type="entry name" value="Preph/Arog_dehydrog"/>
</dbReference>
<feature type="domain" description="Prephenate/arogenate dehydrogenase" evidence="6">
    <location>
        <begin position="6"/>
        <end position="290"/>
    </location>
</feature>
<proteinExistence type="predicted"/>
<organism evidence="7">
    <name type="scientific">hydrothermal vent metagenome</name>
    <dbReference type="NCBI Taxonomy" id="652676"/>
    <lineage>
        <taxon>unclassified sequences</taxon>
        <taxon>metagenomes</taxon>
        <taxon>ecological metagenomes</taxon>
    </lineage>
</organism>
<dbReference type="GO" id="GO:0004665">
    <property type="term" value="F:prephenate dehydrogenase (NADP+) activity"/>
    <property type="evidence" value="ECO:0007669"/>
    <property type="project" value="InterPro"/>
</dbReference>
<dbReference type="PROSITE" id="PS51176">
    <property type="entry name" value="PDH_ADH"/>
    <property type="match status" value="1"/>
</dbReference>
<dbReference type="AlphaFoldDB" id="A0A3B1BWB2"/>
<dbReference type="FunFam" id="3.40.50.720:FF:000208">
    <property type="entry name" value="Prephenate dehydrogenase"/>
    <property type="match status" value="1"/>
</dbReference>
<sequence length="290" mass="31045">MKPLFERVVIAGVGLIGGSLALAGKKAGIFKTVVGLGRGKANLDKALTLGVVDEVTTNLSLAVAGSDLFFAAVPVESVIDVCLKAADGMKTGGIITDGGSVKKEIVEQLSKRLPSSVRFVGGHPVAGSEKSGSGSANAALYKNRYTILTPTDHTDPQAVDLVRDMWKAVGSEVVAMGPDEHDKTMAMISHLPHFAAYALVDATVKADSAGSMRRFVAGGFRDTTRIAGSDPEMWRDIFSMNKERLMESINLFEGSLSELKEMVEQDNFDGLKARLEEIRSTRLKMDDHCE</sequence>
<dbReference type="InterPro" id="IPR046826">
    <property type="entry name" value="PDH_N"/>
</dbReference>
<gene>
    <name evidence="7" type="ORF">MNBD_NITROSPINAE04-1993</name>
</gene>
<accession>A0A3B1BWB2</accession>
<dbReference type="SUPFAM" id="SSF51735">
    <property type="entry name" value="NAD(P)-binding Rossmann-fold domains"/>
    <property type="match status" value="1"/>
</dbReference>
<dbReference type="PANTHER" id="PTHR21363:SF0">
    <property type="entry name" value="PREPHENATE DEHYDROGENASE [NADP(+)]"/>
    <property type="match status" value="1"/>
</dbReference>
<keyword evidence="1" id="KW-0028">Amino-acid biosynthesis</keyword>
<dbReference type="GO" id="GO:0006571">
    <property type="term" value="P:tyrosine biosynthetic process"/>
    <property type="evidence" value="ECO:0007669"/>
    <property type="project" value="InterPro"/>
</dbReference>
<dbReference type="InterPro" id="IPR003099">
    <property type="entry name" value="Prephen_DH"/>
</dbReference>
<evidence type="ECO:0000256" key="2">
    <source>
        <dbReference type="ARBA" id="ARBA00023002"/>
    </source>
</evidence>
<dbReference type="GO" id="GO:0070403">
    <property type="term" value="F:NAD+ binding"/>
    <property type="evidence" value="ECO:0007669"/>
    <property type="project" value="InterPro"/>
</dbReference>
<dbReference type="Pfam" id="PF02153">
    <property type="entry name" value="PDH_N"/>
    <property type="match status" value="1"/>
</dbReference>
<evidence type="ECO:0000256" key="3">
    <source>
        <dbReference type="ARBA" id="ARBA00023027"/>
    </source>
</evidence>
<dbReference type="GO" id="GO:0008977">
    <property type="term" value="F:prephenate dehydrogenase (NAD+) activity"/>
    <property type="evidence" value="ECO:0007669"/>
    <property type="project" value="InterPro"/>
</dbReference>
<dbReference type="InterPro" id="IPR036291">
    <property type="entry name" value="NAD(P)-bd_dom_sf"/>
</dbReference>
<evidence type="ECO:0000256" key="5">
    <source>
        <dbReference type="ARBA" id="ARBA00029440"/>
    </source>
</evidence>
<comment type="pathway">
    <text evidence="5">Amino-acid biosynthesis.</text>
</comment>
<keyword evidence="3" id="KW-0520">NAD</keyword>
<keyword evidence="4" id="KW-0057">Aromatic amino acid biosynthesis</keyword>
<dbReference type="Gene3D" id="3.40.50.720">
    <property type="entry name" value="NAD(P)-binding Rossmann-like Domain"/>
    <property type="match status" value="1"/>
</dbReference>
<dbReference type="FunFam" id="1.10.3660.10:FF:000003">
    <property type="entry name" value="Prephenate dehydrogenase"/>
    <property type="match status" value="1"/>
</dbReference>
<evidence type="ECO:0000313" key="7">
    <source>
        <dbReference type="EMBL" id="VAX14970.1"/>
    </source>
</evidence>
<name>A0A3B1BWB2_9ZZZZ</name>
<dbReference type="SUPFAM" id="SSF48179">
    <property type="entry name" value="6-phosphogluconate dehydrogenase C-terminal domain-like"/>
    <property type="match status" value="1"/>
</dbReference>